<dbReference type="RefSeq" id="WP_146911869.1">
    <property type="nucleotide sequence ID" value="NZ_CP042344.1"/>
</dbReference>
<keyword evidence="2" id="KW-1185">Reference proteome</keyword>
<dbReference type="KEGG" id="cof:FOZ74_04060"/>
<sequence length="112" mass="12063">MKEVKAYVHANRIADVIAALRASTIWAPAAGEPPPNLAIYVVKGFLAPIDNVEAVSSIELGDEIVNECKLELLCADDHVSELVEIIRRVGRTGQTNAGWICVMAVQQALPIT</sequence>
<dbReference type="PROSITE" id="PS51343">
    <property type="entry name" value="PII_GLNB_DOM"/>
    <property type="match status" value="1"/>
</dbReference>
<proteinExistence type="predicted"/>
<reference evidence="1 2" key="1">
    <citation type="submission" date="2019-07" db="EMBL/GenBank/DDBJ databases">
        <title>Complete genome sequence of Comamonas sp. NLF 7-7 isolated from livestock.</title>
        <authorList>
            <person name="Kim D.H."/>
            <person name="Kim J.G."/>
        </authorList>
    </citation>
    <scope>NUCLEOTIDE SEQUENCE [LARGE SCALE GENOMIC DNA]</scope>
    <source>
        <strain evidence="1 2">NLF 7-7</strain>
    </source>
</reference>
<protein>
    <submittedName>
        <fullName evidence="1">P-II family nitrogen regulator</fullName>
    </submittedName>
</protein>
<accession>A0A5B8RWU6</accession>
<dbReference type="GO" id="GO:0030234">
    <property type="term" value="F:enzyme regulator activity"/>
    <property type="evidence" value="ECO:0007669"/>
    <property type="project" value="InterPro"/>
</dbReference>
<organism evidence="1 2">
    <name type="scientific">Comamonas flocculans</name>
    <dbReference type="NCBI Taxonomy" id="2597701"/>
    <lineage>
        <taxon>Bacteria</taxon>
        <taxon>Pseudomonadati</taxon>
        <taxon>Pseudomonadota</taxon>
        <taxon>Betaproteobacteria</taxon>
        <taxon>Burkholderiales</taxon>
        <taxon>Comamonadaceae</taxon>
        <taxon>Comamonas</taxon>
    </lineage>
</organism>
<dbReference type="InterPro" id="IPR015867">
    <property type="entry name" value="N-reg_PII/ATP_PRibTrfase_C"/>
</dbReference>
<name>A0A5B8RWU6_9BURK</name>
<dbReference type="Proteomes" id="UP000321199">
    <property type="component" value="Chromosome"/>
</dbReference>
<dbReference type="Gene3D" id="3.30.70.120">
    <property type="match status" value="1"/>
</dbReference>
<dbReference type="AlphaFoldDB" id="A0A5B8RWU6"/>
<dbReference type="GO" id="GO:0006808">
    <property type="term" value="P:regulation of nitrogen utilization"/>
    <property type="evidence" value="ECO:0007669"/>
    <property type="project" value="InterPro"/>
</dbReference>
<dbReference type="InterPro" id="IPR002187">
    <property type="entry name" value="N-reg_PII"/>
</dbReference>
<evidence type="ECO:0000313" key="2">
    <source>
        <dbReference type="Proteomes" id="UP000321199"/>
    </source>
</evidence>
<evidence type="ECO:0000313" key="1">
    <source>
        <dbReference type="EMBL" id="QEA12277.1"/>
    </source>
</evidence>
<dbReference type="EMBL" id="CP042344">
    <property type="protein sequence ID" value="QEA12277.1"/>
    <property type="molecule type" value="Genomic_DNA"/>
</dbReference>
<dbReference type="InterPro" id="IPR011322">
    <property type="entry name" value="N-reg_PII-like_a/b"/>
</dbReference>
<dbReference type="SUPFAM" id="SSF54913">
    <property type="entry name" value="GlnB-like"/>
    <property type="match status" value="1"/>
</dbReference>
<gene>
    <name evidence="1" type="ORF">FOZ74_04060</name>
</gene>
<dbReference type="OrthoDB" id="8480258at2"/>
<dbReference type="PRINTS" id="PR00340">
    <property type="entry name" value="PIIGLNB"/>
</dbReference>